<dbReference type="WBParaSite" id="SSLN_0000721301-mRNA-1">
    <property type="protein sequence ID" value="SSLN_0000721301-mRNA-1"/>
    <property type="gene ID" value="SSLN_0000721301"/>
</dbReference>
<feature type="compositionally biased region" description="Basic and acidic residues" evidence="2">
    <location>
        <begin position="29"/>
        <end position="43"/>
    </location>
</feature>
<proteinExistence type="inferred from homology"/>
<evidence type="ECO:0000256" key="2">
    <source>
        <dbReference type="SAM" id="MobiDB-lite"/>
    </source>
</evidence>
<accession>A0A183SRZ6</accession>
<feature type="compositionally biased region" description="Polar residues" evidence="2">
    <location>
        <begin position="1"/>
        <end position="16"/>
    </location>
</feature>
<dbReference type="GO" id="GO:0005814">
    <property type="term" value="C:centriole"/>
    <property type="evidence" value="ECO:0007669"/>
    <property type="project" value="TreeGrafter"/>
</dbReference>
<reference evidence="3" key="1">
    <citation type="submission" date="2016-06" db="UniProtKB">
        <authorList>
            <consortium name="WormBaseParasite"/>
        </authorList>
    </citation>
    <scope>IDENTIFICATION</scope>
</reference>
<organism evidence="3">
    <name type="scientific">Schistocephalus solidus</name>
    <name type="common">Tapeworm</name>
    <dbReference type="NCBI Taxonomy" id="70667"/>
    <lineage>
        <taxon>Eukaryota</taxon>
        <taxon>Metazoa</taxon>
        <taxon>Spiralia</taxon>
        <taxon>Lophotrochozoa</taxon>
        <taxon>Platyhelminthes</taxon>
        <taxon>Cestoda</taxon>
        <taxon>Eucestoda</taxon>
        <taxon>Diphyllobothriidea</taxon>
        <taxon>Diphyllobothriidae</taxon>
        <taxon>Schistocephalus</taxon>
    </lineage>
</organism>
<dbReference type="InterPro" id="IPR033336">
    <property type="entry name" value="SAXO1/2"/>
</dbReference>
<dbReference type="PANTHER" id="PTHR31516:SF17">
    <property type="entry name" value="STABILIZER OF AXONEMAL MICROTUBULES 2"/>
    <property type="match status" value="1"/>
</dbReference>
<dbReference type="GO" id="GO:0008017">
    <property type="term" value="F:microtubule binding"/>
    <property type="evidence" value="ECO:0007669"/>
    <property type="project" value="InterPro"/>
</dbReference>
<comment type="similarity">
    <text evidence="1">Belongs to the FAM154 family.</text>
</comment>
<evidence type="ECO:0000256" key="1">
    <source>
        <dbReference type="ARBA" id="ARBA00008738"/>
    </source>
</evidence>
<dbReference type="GO" id="GO:0005879">
    <property type="term" value="C:axonemal microtubule"/>
    <property type="evidence" value="ECO:0007669"/>
    <property type="project" value="TreeGrafter"/>
</dbReference>
<name>A0A183SRZ6_SCHSO</name>
<dbReference type="GO" id="GO:0036126">
    <property type="term" value="C:sperm flagellum"/>
    <property type="evidence" value="ECO:0007669"/>
    <property type="project" value="TreeGrafter"/>
</dbReference>
<dbReference type="GO" id="GO:0036064">
    <property type="term" value="C:ciliary basal body"/>
    <property type="evidence" value="ECO:0007669"/>
    <property type="project" value="TreeGrafter"/>
</dbReference>
<evidence type="ECO:0000313" key="3">
    <source>
        <dbReference type="WBParaSite" id="SSLN_0000721301-mRNA-1"/>
    </source>
</evidence>
<dbReference type="Pfam" id="PF05217">
    <property type="entry name" value="SAXO1-2"/>
    <property type="match status" value="1"/>
</dbReference>
<dbReference type="AlphaFoldDB" id="A0A183SRZ6"/>
<dbReference type="PANTHER" id="PTHR31516">
    <property type="entry name" value="STABILIZER OF AXONEMAL MICROTUBULES 2"/>
    <property type="match status" value="1"/>
</dbReference>
<protein>
    <submittedName>
        <fullName evidence="3">DUF4776 domain-containing protein</fullName>
    </submittedName>
</protein>
<sequence>LTPSNDPISQLTTNRVDYTPHALQPPSRYHPDPYKKPEGEMEQKSTYTNDFPVQPICKVEPIQLKEFPKCEAPFNGESNYRSDFRPWNVKPCIVKPTNKFMPPDVPMDGLTTNRAEYVPRALCKVPSFKPPPTIMDNGPFDGITNYRVDYTDKGRRCHCPAAFLQKDKISPDGYIFKVQK</sequence>
<feature type="region of interest" description="Disordered" evidence="2">
    <location>
        <begin position="1"/>
        <end position="48"/>
    </location>
</feature>